<dbReference type="OrthoDB" id="9131018at2"/>
<dbReference type="InterPro" id="IPR011053">
    <property type="entry name" value="Single_hybrid_motif"/>
</dbReference>
<name>A0A562B148_9BURK</name>
<reference evidence="1 2" key="1">
    <citation type="submission" date="2019-07" db="EMBL/GenBank/DDBJ databases">
        <title>Genome sequencing of lignin-degrading bacterial isolates.</title>
        <authorList>
            <person name="Gladden J."/>
        </authorList>
    </citation>
    <scope>NUCLEOTIDE SEQUENCE [LARGE SCALE GENOMIC DNA]</scope>
    <source>
        <strain evidence="1 2">J11</strain>
    </source>
</reference>
<evidence type="ECO:0008006" key="3">
    <source>
        <dbReference type="Google" id="ProtNLM"/>
    </source>
</evidence>
<dbReference type="Gene3D" id="2.40.50.100">
    <property type="match status" value="1"/>
</dbReference>
<dbReference type="SUPFAM" id="SSF51230">
    <property type="entry name" value="Single hybrid motif"/>
    <property type="match status" value="1"/>
</dbReference>
<evidence type="ECO:0000313" key="1">
    <source>
        <dbReference type="EMBL" id="TWG78962.1"/>
    </source>
</evidence>
<protein>
    <recommendedName>
        <fullName evidence="3">HlyD family secretion protein</fullName>
    </recommendedName>
</protein>
<gene>
    <name evidence="1" type="ORF">L602_000800000310</name>
</gene>
<organism evidence="1 2">
    <name type="scientific">Cupriavidus gilardii J11</name>
    <dbReference type="NCBI Taxonomy" id="936133"/>
    <lineage>
        <taxon>Bacteria</taxon>
        <taxon>Pseudomonadati</taxon>
        <taxon>Pseudomonadota</taxon>
        <taxon>Betaproteobacteria</taxon>
        <taxon>Burkholderiales</taxon>
        <taxon>Burkholderiaceae</taxon>
        <taxon>Cupriavidus</taxon>
    </lineage>
</organism>
<dbReference type="EMBL" id="VLJN01000066">
    <property type="protein sequence ID" value="TWG78962.1"/>
    <property type="molecule type" value="Genomic_DNA"/>
</dbReference>
<keyword evidence="2" id="KW-1185">Reference proteome</keyword>
<accession>A0A562B148</accession>
<comment type="caution">
    <text evidence="1">The sequence shown here is derived from an EMBL/GenBank/DDBJ whole genome shotgun (WGS) entry which is preliminary data.</text>
</comment>
<sequence>MATGKAINLRVRPIQSVDLCFPIDGVIGHQPANLVGQMVQGLDLGQSLFPLLDQTDPQDSGRLIYNSNAIYNGVANFVLSSLRNEPQAVDVDTAVSMRWNSYLSTYSPDAIAKMREIFWDDPNDATAPQWILLTELEEESKRLNNLLADAYKQAGLEDKVIRLQKSTNDNKATQYTGAQHVQFEGISDQTMDLIDFRLPSIENTVRYLRARVGLRKEYLNAWRQGEMYRTDRGLYNELHVIDQQIKKLQVKYLDTFLIAPFNGLVTGVFRSVGDYVRAGQPVIRVENDERVYLVGTIKYRGPLRVGSAITVTTTLFDSPGTQPAITDGTLVAVRGHDAVDEQWDVLIECSNRTADGDPILPLNYNFDFKGTSVEV</sequence>
<dbReference type="AlphaFoldDB" id="A0A562B148"/>
<proteinExistence type="predicted"/>
<evidence type="ECO:0000313" key="2">
    <source>
        <dbReference type="Proteomes" id="UP000318141"/>
    </source>
</evidence>
<dbReference type="Proteomes" id="UP000318141">
    <property type="component" value="Unassembled WGS sequence"/>
</dbReference>